<keyword evidence="1" id="KW-0472">Membrane</keyword>
<dbReference type="GO" id="GO:0005886">
    <property type="term" value="C:plasma membrane"/>
    <property type="evidence" value="ECO:0007669"/>
    <property type="project" value="TreeGrafter"/>
</dbReference>
<organism evidence="2 3">
    <name type="scientific">Fusarium oxysporum f. sp. cepae</name>
    <dbReference type="NCBI Taxonomy" id="396571"/>
    <lineage>
        <taxon>Eukaryota</taxon>
        <taxon>Fungi</taxon>
        <taxon>Dikarya</taxon>
        <taxon>Ascomycota</taxon>
        <taxon>Pezizomycotina</taxon>
        <taxon>Sordariomycetes</taxon>
        <taxon>Hypocreomycetidae</taxon>
        <taxon>Hypocreales</taxon>
        <taxon>Nectriaceae</taxon>
        <taxon>Fusarium</taxon>
        <taxon>Fusarium oxysporum species complex</taxon>
    </lineage>
</organism>
<reference evidence="2 3" key="1">
    <citation type="journal article" date="2018" name="Sci. Rep.">
        <title>Characterisation of pathogen-specific regions and novel effector candidates in Fusarium oxysporum f. sp. cepae.</title>
        <authorList>
            <person name="Armitage A.D."/>
            <person name="Taylor A."/>
            <person name="Sobczyk M.K."/>
            <person name="Baxter L."/>
            <person name="Greenfield B.P."/>
            <person name="Bates H.J."/>
            <person name="Wilson F."/>
            <person name="Jackson A.C."/>
            <person name="Ott S."/>
            <person name="Harrison R.J."/>
            <person name="Clarkson J.P."/>
        </authorList>
    </citation>
    <scope>NUCLEOTIDE SEQUENCE [LARGE SCALE GENOMIC DNA]</scope>
    <source>
        <strain evidence="2 3">FoC_Fus2</strain>
    </source>
</reference>
<evidence type="ECO:0008006" key="4">
    <source>
        <dbReference type="Google" id="ProtNLM"/>
    </source>
</evidence>
<dbReference type="PANTHER" id="PTHR31064:SF37">
    <property type="entry name" value="TRANSPORTER, PUTATIVE (EUROFUNG)-RELATED"/>
    <property type="match status" value="1"/>
</dbReference>
<gene>
    <name evidence="2" type="ORF">BFJ65_g11774</name>
</gene>
<dbReference type="PANTHER" id="PTHR31064">
    <property type="entry name" value="POTASSIUM TRANSPORT PROTEIN DDB_G0292412-RELATED"/>
    <property type="match status" value="1"/>
</dbReference>
<protein>
    <recommendedName>
        <fullName evidence="4">Potassium channel domain-containing protein</fullName>
    </recommendedName>
</protein>
<evidence type="ECO:0000313" key="3">
    <source>
        <dbReference type="Proteomes" id="UP000270866"/>
    </source>
</evidence>
<proteinExistence type="predicted"/>
<evidence type="ECO:0000313" key="2">
    <source>
        <dbReference type="EMBL" id="RKK15234.1"/>
    </source>
</evidence>
<dbReference type="AlphaFoldDB" id="A0A3L6NC05"/>
<dbReference type="InterPro" id="IPR051143">
    <property type="entry name" value="TrkH_K-transport"/>
</dbReference>
<comment type="caution">
    <text evidence="2">The sequence shown here is derived from an EMBL/GenBank/DDBJ whole genome shotgun (WGS) entry which is preliminary data.</text>
</comment>
<name>A0A3L6NC05_FUSOX</name>
<dbReference type="GO" id="GO:1990573">
    <property type="term" value="P:potassium ion import across plasma membrane"/>
    <property type="evidence" value="ECO:0007669"/>
    <property type="project" value="TreeGrafter"/>
</dbReference>
<keyword evidence="1" id="KW-1133">Transmembrane helix</keyword>
<dbReference type="Proteomes" id="UP000270866">
    <property type="component" value="Chromosome 9"/>
</dbReference>
<feature type="transmembrane region" description="Helical" evidence="1">
    <location>
        <begin position="29"/>
        <end position="49"/>
    </location>
</feature>
<evidence type="ECO:0000256" key="1">
    <source>
        <dbReference type="SAM" id="Phobius"/>
    </source>
</evidence>
<dbReference type="GO" id="GO:0140107">
    <property type="term" value="F:high-affinity potassium ion transmembrane transporter activity"/>
    <property type="evidence" value="ECO:0007669"/>
    <property type="project" value="TreeGrafter"/>
</dbReference>
<dbReference type="GO" id="GO:0030007">
    <property type="term" value="P:intracellular potassium ion homeostasis"/>
    <property type="evidence" value="ECO:0007669"/>
    <property type="project" value="TreeGrafter"/>
</dbReference>
<keyword evidence="1" id="KW-0812">Transmembrane</keyword>
<dbReference type="EMBL" id="MRCU01000007">
    <property type="protein sequence ID" value="RKK15234.1"/>
    <property type="molecule type" value="Genomic_DNA"/>
</dbReference>
<accession>A0A3L6NC05</accession>
<sequence length="83" mass="9499">MSRWDDFVDNHPWVSRILSVRKYLPPLNFITIHYAYFIVVCLISSVIFWQSSDPASPVSYTDSLFLVVSAMTEAGLNTDNIAR</sequence>